<comment type="caution">
    <text evidence="2">The sequence shown here is derived from an EMBL/GenBank/DDBJ whole genome shotgun (WGS) entry which is preliminary data.</text>
</comment>
<evidence type="ECO:0000313" key="2">
    <source>
        <dbReference type="EMBL" id="KAF3609352.1"/>
    </source>
</evidence>
<name>A0ABQ7F0J5_BRACR</name>
<dbReference type="SUPFAM" id="SSF50630">
    <property type="entry name" value="Acid proteases"/>
    <property type="match status" value="1"/>
</dbReference>
<organism evidence="2 3">
    <name type="scientific">Brassica cretica</name>
    <name type="common">Mustard</name>
    <dbReference type="NCBI Taxonomy" id="69181"/>
    <lineage>
        <taxon>Eukaryota</taxon>
        <taxon>Viridiplantae</taxon>
        <taxon>Streptophyta</taxon>
        <taxon>Embryophyta</taxon>
        <taxon>Tracheophyta</taxon>
        <taxon>Spermatophyta</taxon>
        <taxon>Magnoliopsida</taxon>
        <taxon>eudicotyledons</taxon>
        <taxon>Gunneridae</taxon>
        <taxon>Pentapetalae</taxon>
        <taxon>rosids</taxon>
        <taxon>malvids</taxon>
        <taxon>Brassicales</taxon>
        <taxon>Brassicaceae</taxon>
        <taxon>Brassiceae</taxon>
        <taxon>Brassica</taxon>
    </lineage>
</organism>
<dbReference type="Gene3D" id="2.40.70.10">
    <property type="entry name" value="Acid Proteases"/>
    <property type="match status" value="1"/>
</dbReference>
<dbReference type="PANTHER" id="PTHR33067:SF31">
    <property type="entry name" value="RNA-DIRECTED DNA POLYMERASE"/>
    <property type="match status" value="1"/>
</dbReference>
<dbReference type="CDD" id="cd00303">
    <property type="entry name" value="retropepsin_like"/>
    <property type="match status" value="1"/>
</dbReference>
<evidence type="ECO:0008006" key="4">
    <source>
        <dbReference type="Google" id="ProtNLM"/>
    </source>
</evidence>
<keyword evidence="3" id="KW-1185">Reference proteome</keyword>
<dbReference type="InterPro" id="IPR021109">
    <property type="entry name" value="Peptidase_aspartic_dom_sf"/>
</dbReference>
<proteinExistence type="predicted"/>
<dbReference type="PANTHER" id="PTHR33067">
    <property type="entry name" value="RNA-DIRECTED DNA POLYMERASE-RELATED"/>
    <property type="match status" value="1"/>
</dbReference>
<accession>A0ABQ7F0J5</accession>
<protein>
    <recommendedName>
        <fullName evidence="4">Aspartic peptidase DDI1-type domain-containing protein</fullName>
    </recommendedName>
</protein>
<evidence type="ECO:0000313" key="3">
    <source>
        <dbReference type="Proteomes" id="UP000266723"/>
    </source>
</evidence>
<feature type="region of interest" description="Disordered" evidence="1">
    <location>
        <begin position="1"/>
        <end position="36"/>
    </location>
</feature>
<evidence type="ECO:0000256" key="1">
    <source>
        <dbReference type="SAM" id="MobiDB-lite"/>
    </source>
</evidence>
<feature type="compositionally biased region" description="Low complexity" evidence="1">
    <location>
        <begin position="8"/>
        <end position="22"/>
    </location>
</feature>
<reference evidence="2 3" key="1">
    <citation type="journal article" date="2020" name="BMC Genomics">
        <title>Intraspecific diversification of the crop wild relative Brassica cretica Lam. using demographic model selection.</title>
        <authorList>
            <person name="Kioukis A."/>
            <person name="Michalopoulou V.A."/>
            <person name="Briers L."/>
            <person name="Pirintsos S."/>
            <person name="Studholme D.J."/>
            <person name="Pavlidis P."/>
            <person name="Sarris P.F."/>
        </authorList>
    </citation>
    <scope>NUCLEOTIDE SEQUENCE [LARGE SCALE GENOMIC DNA]</scope>
    <source>
        <strain evidence="3">cv. PFS-1207/04</strain>
    </source>
</reference>
<dbReference type="EMBL" id="QGKV02000297">
    <property type="protein sequence ID" value="KAF3609352.1"/>
    <property type="molecule type" value="Genomic_DNA"/>
</dbReference>
<feature type="region of interest" description="Disordered" evidence="1">
    <location>
        <begin position="128"/>
        <end position="163"/>
    </location>
</feature>
<dbReference type="Proteomes" id="UP000266723">
    <property type="component" value="Unassembled WGS sequence"/>
</dbReference>
<gene>
    <name evidence="2" type="ORF">DY000_02046810</name>
</gene>
<sequence>MEQATAGQIQNQNQRQPQSNRQAVPATGNNQPDELNGLGMMMQQLLQGMQIQGKALNQVSTDINTRMDNMFTELNTKYDIVSNHIKRIDVQLAQTAESVKKQQGTLPGKSVMNPRVEHCNAAELRCEKAEEKEPEQLSDETAPGAEERTEQPASSDVTAPDEPIEIPPVRVYVPKVPYPIPPKHLMDPISAEQLAGFRKMTPPVRVYVPKVPYPIPPRHLMDPISAEQLAGFRKMVRRLPQNTSFKHAWEIWPLHMFFKNCRESQEDTKALFTEALTPSLKVLPKVDDPRKFVFPCFIAGVEFKEALCDSGSSVNLVSKAILDELGIVDVEPSLVTLAFANSSMTVPYGTIRNLPVQVGNCILHTEFQVVEMSKDHEMPLIFGMSFMATVGAVVDMPNKRVYFSNINKKVFYKAVPTRSQIRYVSCISVVSGEQLDIVPKKEFGKKGEIKEVLDGDPHTDTKKLSGNAKVNEKVQKKRVKGDPMMTLIPRLCDEKSIEHEVKCKGPELHWMGDKPVGGKEEKIVQFGVFHAEQSCGAVWRACSSDIDF</sequence>